<keyword evidence="3" id="KW-0808">Transferase</keyword>
<accession>A0A1A8XFZ9</accession>
<evidence type="ECO:0000259" key="10">
    <source>
        <dbReference type="Pfam" id="PF01909"/>
    </source>
</evidence>
<keyword evidence="7" id="KW-0067">ATP-binding</keyword>
<dbReference type="GO" id="GO:0046872">
    <property type="term" value="F:metal ion binding"/>
    <property type="evidence" value="ECO:0007669"/>
    <property type="project" value="UniProtKB-KW"/>
</dbReference>
<keyword evidence="12" id="KW-1185">Reference proteome</keyword>
<gene>
    <name evidence="11" type="ORF">ACCAA_110021</name>
</gene>
<dbReference type="InterPro" id="IPR043519">
    <property type="entry name" value="NT_sf"/>
</dbReference>
<dbReference type="AlphaFoldDB" id="A0A1A8XFZ9"/>
<dbReference type="InterPro" id="IPR002934">
    <property type="entry name" value="Polymerase_NTP_transf_dom"/>
</dbReference>
<feature type="domain" description="Polymerase nucleotidyl transferase" evidence="10">
    <location>
        <begin position="13"/>
        <end position="94"/>
    </location>
</feature>
<keyword evidence="2" id="KW-1277">Toxin-antitoxin system</keyword>
<dbReference type="CDD" id="cd05403">
    <property type="entry name" value="NT_KNTase_like"/>
    <property type="match status" value="1"/>
</dbReference>
<dbReference type="Gene3D" id="3.30.460.10">
    <property type="entry name" value="Beta Polymerase, domain 2"/>
    <property type="match status" value="1"/>
</dbReference>
<dbReference type="SUPFAM" id="SSF81301">
    <property type="entry name" value="Nucleotidyltransferase"/>
    <property type="match status" value="1"/>
</dbReference>
<proteinExistence type="inferred from homology"/>
<evidence type="ECO:0000256" key="9">
    <source>
        <dbReference type="ARBA" id="ARBA00038276"/>
    </source>
</evidence>
<comment type="cofactor">
    <cofactor evidence="1">
        <name>Mg(2+)</name>
        <dbReference type="ChEBI" id="CHEBI:18420"/>
    </cofactor>
</comment>
<evidence type="ECO:0000313" key="11">
    <source>
        <dbReference type="EMBL" id="SBT03636.1"/>
    </source>
</evidence>
<dbReference type="InterPro" id="IPR052038">
    <property type="entry name" value="Type-VII_TA_antitoxin"/>
</dbReference>
<keyword evidence="8" id="KW-0460">Magnesium</keyword>
<dbReference type="GO" id="GO:0016779">
    <property type="term" value="F:nucleotidyltransferase activity"/>
    <property type="evidence" value="ECO:0007669"/>
    <property type="project" value="UniProtKB-KW"/>
</dbReference>
<dbReference type="GO" id="GO:0005524">
    <property type="term" value="F:ATP binding"/>
    <property type="evidence" value="ECO:0007669"/>
    <property type="project" value="UniProtKB-KW"/>
</dbReference>
<dbReference type="Pfam" id="PF01909">
    <property type="entry name" value="NTP_transf_2"/>
    <property type="match status" value="1"/>
</dbReference>
<dbReference type="EMBL" id="FLQX01000013">
    <property type="protein sequence ID" value="SBT03636.1"/>
    <property type="molecule type" value="Genomic_DNA"/>
</dbReference>
<keyword evidence="4" id="KW-0548">Nucleotidyltransferase</keyword>
<dbReference type="STRING" id="1860102.ACCAA_110021"/>
<evidence type="ECO:0000256" key="4">
    <source>
        <dbReference type="ARBA" id="ARBA00022695"/>
    </source>
</evidence>
<protein>
    <submittedName>
        <fullName evidence="11">DNA polymerase, beta-like region</fullName>
    </submittedName>
</protein>
<evidence type="ECO:0000256" key="3">
    <source>
        <dbReference type="ARBA" id="ARBA00022679"/>
    </source>
</evidence>
<organism evidence="11 12">
    <name type="scientific">Candidatus Accumulibacter aalborgensis</name>
    <dbReference type="NCBI Taxonomy" id="1860102"/>
    <lineage>
        <taxon>Bacteria</taxon>
        <taxon>Pseudomonadati</taxon>
        <taxon>Pseudomonadota</taxon>
        <taxon>Betaproteobacteria</taxon>
        <taxon>Candidatus Accumulibacter</taxon>
    </lineage>
</organism>
<dbReference type="PANTHER" id="PTHR33571">
    <property type="entry name" value="SSL8005 PROTEIN"/>
    <property type="match status" value="1"/>
</dbReference>
<comment type="similarity">
    <text evidence="9">Belongs to the MntA antitoxin family.</text>
</comment>
<dbReference type="RefSeq" id="WP_186405557.1">
    <property type="nucleotide sequence ID" value="NZ_FLQX01000013.1"/>
</dbReference>
<reference evidence="11 12" key="1">
    <citation type="submission" date="2016-06" db="EMBL/GenBank/DDBJ databases">
        <authorList>
            <person name="Kjaerup R.B."/>
            <person name="Dalgaard T.S."/>
            <person name="Juul-Madsen H.R."/>
        </authorList>
    </citation>
    <scope>NUCLEOTIDE SEQUENCE [LARGE SCALE GENOMIC DNA]</scope>
    <source>
        <strain evidence="11">3</strain>
    </source>
</reference>
<dbReference type="Proteomes" id="UP000199169">
    <property type="component" value="Unassembled WGS sequence"/>
</dbReference>
<keyword evidence="5" id="KW-0479">Metal-binding</keyword>
<name>A0A1A8XFZ9_9PROT</name>
<evidence type="ECO:0000256" key="5">
    <source>
        <dbReference type="ARBA" id="ARBA00022723"/>
    </source>
</evidence>
<evidence type="ECO:0000256" key="2">
    <source>
        <dbReference type="ARBA" id="ARBA00022649"/>
    </source>
</evidence>
<keyword evidence="6" id="KW-0547">Nucleotide-binding</keyword>
<evidence type="ECO:0000256" key="6">
    <source>
        <dbReference type="ARBA" id="ARBA00022741"/>
    </source>
</evidence>
<evidence type="ECO:0000313" key="12">
    <source>
        <dbReference type="Proteomes" id="UP000199169"/>
    </source>
</evidence>
<evidence type="ECO:0000256" key="1">
    <source>
        <dbReference type="ARBA" id="ARBA00001946"/>
    </source>
</evidence>
<dbReference type="PANTHER" id="PTHR33571:SF12">
    <property type="entry name" value="BSL3053 PROTEIN"/>
    <property type="match status" value="1"/>
</dbReference>
<evidence type="ECO:0000256" key="7">
    <source>
        <dbReference type="ARBA" id="ARBA00022840"/>
    </source>
</evidence>
<evidence type="ECO:0000256" key="8">
    <source>
        <dbReference type="ARBA" id="ARBA00022842"/>
    </source>
</evidence>
<sequence>MTPSKLLEQNRQKILEIVAAHHAAKPRVFGSVLHGKDTERSDLDLLVDPLPGATLLDLGGIQIDLEDLLGIPVDVLTPGDLPEKFRQQVLQEARAL</sequence>